<dbReference type="KEGG" id="spai:FPZ24_10465"/>
<dbReference type="InterPro" id="IPR000683">
    <property type="entry name" value="Gfo/Idh/MocA-like_OxRdtase_N"/>
</dbReference>
<dbReference type="PANTHER" id="PTHR22604">
    <property type="entry name" value="OXIDOREDUCTASES"/>
    <property type="match status" value="1"/>
</dbReference>
<evidence type="ECO:0000313" key="5">
    <source>
        <dbReference type="EMBL" id="QDZ07856.1"/>
    </source>
</evidence>
<gene>
    <name evidence="5" type="ORF">FPZ24_10465</name>
</gene>
<dbReference type="InterPro" id="IPR036291">
    <property type="entry name" value="NAD(P)-bd_dom_sf"/>
</dbReference>
<evidence type="ECO:0000259" key="3">
    <source>
        <dbReference type="Pfam" id="PF01408"/>
    </source>
</evidence>
<evidence type="ECO:0000256" key="2">
    <source>
        <dbReference type="ARBA" id="ARBA00023002"/>
    </source>
</evidence>
<reference evidence="5 6" key="1">
    <citation type="submission" date="2019-07" db="EMBL/GenBank/DDBJ databases">
        <title>Full genome sequence of Sphingomonas sp. 4R-6-7(HKS19).</title>
        <authorList>
            <person name="Im W.-T."/>
        </authorList>
    </citation>
    <scope>NUCLEOTIDE SEQUENCE [LARGE SCALE GENOMIC DNA]</scope>
    <source>
        <strain evidence="5 6">HKS19</strain>
    </source>
</reference>
<dbReference type="Pfam" id="PF22725">
    <property type="entry name" value="GFO_IDH_MocA_C3"/>
    <property type="match status" value="1"/>
</dbReference>
<name>A0A5B8LIU9_9SPHN</name>
<feature type="domain" description="GFO/IDH/MocA-like oxidoreductase" evidence="4">
    <location>
        <begin position="129"/>
        <end position="243"/>
    </location>
</feature>
<dbReference type="GO" id="GO:0016491">
    <property type="term" value="F:oxidoreductase activity"/>
    <property type="evidence" value="ECO:0007669"/>
    <property type="project" value="UniProtKB-KW"/>
</dbReference>
<sequence>MRIGLLGASAIAPDAVIRPASGRDDVTVSTVAARDPDRASAYAAEHGIPAVAADYAALVARDDVDLVYCALPPVAHRAAVKLALDAGKPVLLEKPYAMHAADARAIVAMADAAGLPVIEAFHYFFHPQFQRALSLVADGAIGTVVNATASFDAAIPDEPGQLRWDAAQGGGGMMDLGCYCVHALRSLLRVEPTIRSAGGVFRHGVDATLTAQLDFAGIPATVHCSMLGGTDRVLRLEGNSGRLTLDLFIAPHRGGRLVLETAAGTIVEPGDARSTYDAQLDHVIRVFRNEEAPRTGGADAIANMVVIDACRAAAHT</sequence>
<dbReference type="GO" id="GO:0000166">
    <property type="term" value="F:nucleotide binding"/>
    <property type="evidence" value="ECO:0007669"/>
    <property type="project" value="InterPro"/>
</dbReference>
<dbReference type="Gene3D" id="3.40.50.720">
    <property type="entry name" value="NAD(P)-binding Rossmann-like Domain"/>
    <property type="match status" value="1"/>
</dbReference>
<feature type="domain" description="Gfo/Idh/MocA-like oxidoreductase N-terminal" evidence="3">
    <location>
        <begin position="1"/>
        <end position="118"/>
    </location>
</feature>
<dbReference type="AlphaFoldDB" id="A0A5B8LIU9"/>
<accession>A0A5B8LIU9</accession>
<dbReference type="Pfam" id="PF01408">
    <property type="entry name" value="GFO_IDH_MocA"/>
    <property type="match status" value="1"/>
</dbReference>
<keyword evidence="2" id="KW-0560">Oxidoreductase</keyword>
<proteinExistence type="inferred from homology"/>
<dbReference type="InterPro" id="IPR055170">
    <property type="entry name" value="GFO_IDH_MocA-like_dom"/>
</dbReference>
<organism evidence="5 6">
    <name type="scientific">Sphingomonas panacisoli</name>
    <dbReference type="NCBI Taxonomy" id="1813879"/>
    <lineage>
        <taxon>Bacteria</taxon>
        <taxon>Pseudomonadati</taxon>
        <taxon>Pseudomonadota</taxon>
        <taxon>Alphaproteobacteria</taxon>
        <taxon>Sphingomonadales</taxon>
        <taxon>Sphingomonadaceae</taxon>
        <taxon>Sphingomonas</taxon>
    </lineage>
</organism>
<keyword evidence="6" id="KW-1185">Reference proteome</keyword>
<evidence type="ECO:0000256" key="1">
    <source>
        <dbReference type="ARBA" id="ARBA00010928"/>
    </source>
</evidence>
<evidence type="ECO:0000259" key="4">
    <source>
        <dbReference type="Pfam" id="PF22725"/>
    </source>
</evidence>
<dbReference type="OrthoDB" id="9792935at2"/>
<dbReference type="RefSeq" id="WP_146571758.1">
    <property type="nucleotide sequence ID" value="NZ_CP042306.1"/>
</dbReference>
<comment type="similarity">
    <text evidence="1">Belongs to the Gfo/Idh/MocA family.</text>
</comment>
<dbReference type="PANTHER" id="PTHR22604:SF105">
    <property type="entry name" value="TRANS-1,2-DIHYDROBENZENE-1,2-DIOL DEHYDROGENASE"/>
    <property type="match status" value="1"/>
</dbReference>
<dbReference type="EMBL" id="CP042306">
    <property type="protein sequence ID" value="QDZ07856.1"/>
    <property type="molecule type" value="Genomic_DNA"/>
</dbReference>
<dbReference type="SUPFAM" id="SSF51735">
    <property type="entry name" value="NAD(P)-binding Rossmann-fold domains"/>
    <property type="match status" value="1"/>
</dbReference>
<dbReference type="Proteomes" id="UP000315673">
    <property type="component" value="Chromosome"/>
</dbReference>
<protein>
    <submittedName>
        <fullName evidence="5">Gfo/Idh/MocA family oxidoreductase</fullName>
    </submittedName>
</protein>
<dbReference type="InterPro" id="IPR050984">
    <property type="entry name" value="Gfo/Idh/MocA_domain"/>
</dbReference>
<dbReference type="Gene3D" id="3.30.360.10">
    <property type="entry name" value="Dihydrodipicolinate Reductase, domain 2"/>
    <property type="match status" value="1"/>
</dbReference>
<evidence type="ECO:0000313" key="6">
    <source>
        <dbReference type="Proteomes" id="UP000315673"/>
    </source>
</evidence>
<dbReference type="SUPFAM" id="SSF55347">
    <property type="entry name" value="Glyceraldehyde-3-phosphate dehydrogenase-like, C-terminal domain"/>
    <property type="match status" value="1"/>
</dbReference>